<dbReference type="InterPro" id="IPR003018">
    <property type="entry name" value="GAF"/>
</dbReference>
<dbReference type="SMART" id="SM00240">
    <property type="entry name" value="FHA"/>
    <property type="match status" value="1"/>
</dbReference>
<dbReference type="Pfam" id="PF13487">
    <property type="entry name" value="HD_5"/>
    <property type="match status" value="1"/>
</dbReference>
<dbReference type="Pfam" id="PF00498">
    <property type="entry name" value="FHA"/>
    <property type="match status" value="1"/>
</dbReference>
<dbReference type="PROSITE" id="PS51832">
    <property type="entry name" value="HD_GYP"/>
    <property type="match status" value="1"/>
</dbReference>
<sequence length="658" mass="74656">MANLIIKSGKNLGCLFRISDEVTVGRAHGDTRQAGSQIFIEDENISRDHLHIFMNGNGYCVEDLGSTNGSCLGNTPLNCGQVYPLHDGEVIRLGDTQLLFANFDADILMNRDMQSEETLEIPFHFSDDMPTLEVVADIELQQDVSMMVDASQLIQELHNRPATELLKNEELVKRMQAMVQVSMALGATTRLEDLMTCITEQIFDLFAEAERAFVMLYEQKKAHLVPLSVRYRDKPEMTNKKIGISHSIIKNVIENKQAILIDDAQGDLQYGQQESVMNLAIRSVMCVPILFQNQVLGLVQVDNRGGSKAFSADELQILAAVCSQLAISLRNSQLYEEIESLFEGFVKASVQAIESRDPGTAGHSFRVADYAEKLAIAVDRSADTDLKLISFNQEQIKELRYASLLHDFGKVGVREHVLTKARKLYPHELDNLKLRVHYAEACMQERAYRGLVERHILEKFSAEKFEKEKRKLEQQLIQERTHLRRFVDMVLELNEPGCQRDELIEGLADYKGFQFDTIYHQSQLLMEPFEFSALTDSRGTLNVAERKEIETHVTHTFIFLSLIPWTSRLNGIPDIAYAHHERMDGSGYPRGLANEEIPLPAKIMAIVDIYDALTAGDRPYRQGLNNERALEIIESEVKIGKLDENLFRVFIESSAYQH</sequence>
<dbReference type="PANTHER" id="PTHR43155:SF2">
    <property type="entry name" value="CYCLIC DI-GMP PHOSPHODIESTERASE PA4108"/>
    <property type="match status" value="1"/>
</dbReference>
<dbReference type="CDD" id="cd00077">
    <property type="entry name" value="HDc"/>
    <property type="match status" value="1"/>
</dbReference>
<dbReference type="InterPro" id="IPR006674">
    <property type="entry name" value="HD_domain"/>
</dbReference>
<dbReference type="SUPFAM" id="SSF55781">
    <property type="entry name" value="GAF domain-like"/>
    <property type="match status" value="1"/>
</dbReference>
<feature type="domain" description="FHA" evidence="1">
    <location>
        <begin position="22"/>
        <end position="77"/>
    </location>
</feature>
<dbReference type="InterPro" id="IPR008984">
    <property type="entry name" value="SMAD_FHA_dom_sf"/>
</dbReference>
<dbReference type="SUPFAM" id="SSF49879">
    <property type="entry name" value="SMAD/FHA domain"/>
    <property type="match status" value="1"/>
</dbReference>
<dbReference type="InterPro" id="IPR003607">
    <property type="entry name" value="HD/PDEase_dom"/>
</dbReference>
<dbReference type="InterPro" id="IPR029016">
    <property type="entry name" value="GAF-like_dom_sf"/>
</dbReference>
<dbReference type="PROSITE" id="PS50006">
    <property type="entry name" value="FHA_DOMAIN"/>
    <property type="match status" value="1"/>
</dbReference>
<dbReference type="SMART" id="SM00065">
    <property type="entry name" value="GAF"/>
    <property type="match status" value="1"/>
</dbReference>
<dbReference type="AlphaFoldDB" id="A0A3B1BM52"/>
<dbReference type="Pfam" id="PF01590">
    <property type="entry name" value="GAF"/>
    <property type="match status" value="1"/>
</dbReference>
<dbReference type="InterPro" id="IPR000253">
    <property type="entry name" value="FHA_dom"/>
</dbReference>
<organism evidence="3">
    <name type="scientific">hydrothermal vent metagenome</name>
    <dbReference type="NCBI Taxonomy" id="652676"/>
    <lineage>
        <taxon>unclassified sequences</taxon>
        <taxon>metagenomes</taxon>
        <taxon>ecological metagenomes</taxon>
    </lineage>
</organism>
<feature type="domain" description="HD-GYP" evidence="2">
    <location>
        <begin position="338"/>
        <end position="658"/>
    </location>
</feature>
<accession>A0A3B1BM52</accession>
<dbReference type="SUPFAM" id="SSF109604">
    <property type="entry name" value="HD-domain/PDEase-like"/>
    <property type="match status" value="1"/>
</dbReference>
<dbReference type="EMBL" id="UOFY01000015">
    <property type="protein sequence ID" value="VAX07335.1"/>
    <property type="molecule type" value="Genomic_DNA"/>
</dbReference>
<proteinExistence type="predicted"/>
<evidence type="ECO:0000259" key="1">
    <source>
        <dbReference type="PROSITE" id="PS50006"/>
    </source>
</evidence>
<dbReference type="Gene3D" id="3.30.450.40">
    <property type="match status" value="1"/>
</dbReference>
<dbReference type="Gene3D" id="2.60.200.20">
    <property type="match status" value="1"/>
</dbReference>
<dbReference type="PANTHER" id="PTHR43155">
    <property type="entry name" value="CYCLIC DI-GMP PHOSPHODIESTERASE PA4108-RELATED"/>
    <property type="match status" value="1"/>
</dbReference>
<evidence type="ECO:0000313" key="3">
    <source>
        <dbReference type="EMBL" id="VAX07335.1"/>
    </source>
</evidence>
<gene>
    <name evidence="3" type="ORF">MNBD_GAMMA25-2638</name>
</gene>
<protein>
    <submittedName>
        <fullName evidence="3">Chemotactic transducer-related protein</fullName>
    </submittedName>
</protein>
<reference evidence="3" key="1">
    <citation type="submission" date="2018-06" db="EMBL/GenBank/DDBJ databases">
        <authorList>
            <person name="Zhirakovskaya E."/>
        </authorList>
    </citation>
    <scope>NUCLEOTIDE SEQUENCE</scope>
</reference>
<dbReference type="SMART" id="SM00471">
    <property type="entry name" value="HDc"/>
    <property type="match status" value="1"/>
</dbReference>
<dbReference type="InterPro" id="IPR037522">
    <property type="entry name" value="HD_GYP_dom"/>
</dbReference>
<dbReference type="Pfam" id="PF01966">
    <property type="entry name" value="HD"/>
    <property type="match status" value="1"/>
</dbReference>
<evidence type="ECO:0000259" key="2">
    <source>
        <dbReference type="PROSITE" id="PS51832"/>
    </source>
</evidence>
<dbReference type="CDD" id="cd00060">
    <property type="entry name" value="FHA"/>
    <property type="match status" value="1"/>
</dbReference>
<dbReference type="Gene3D" id="1.10.3210.10">
    <property type="entry name" value="Hypothetical protein af1432"/>
    <property type="match status" value="2"/>
</dbReference>
<name>A0A3B1BM52_9ZZZZ</name>